<gene>
    <name evidence="1" type="ORF">LEP1GSC151_1972</name>
</gene>
<evidence type="ECO:0000313" key="1">
    <source>
        <dbReference type="EMBL" id="EMG12448.1"/>
    </source>
</evidence>
<dbReference type="Proteomes" id="UP000011776">
    <property type="component" value="Unassembled WGS sequence"/>
</dbReference>
<sequence length="136" mass="16071">MTSEKSNFKKISSSETLEKEILDNFNLENDLSTFSQNTNLSDNDSKEILKYPKQNSNLSNSDLFKTSQENIFYNSILKKQNLESTINLIHERLWRGNRQSTRNRSNFTKEKQNIPYKRKSIIQINIKLEKRSDCMK</sequence>
<reference evidence="1 2" key="1">
    <citation type="submission" date="2013-02" db="EMBL/GenBank/DDBJ databases">
        <authorList>
            <person name="Harkins D.M."/>
            <person name="Durkin A.S."/>
            <person name="Brinkac L.M."/>
            <person name="Haft D.H."/>
            <person name="Selengut J.D."/>
            <person name="Sanka R."/>
            <person name="DePew J."/>
            <person name="Purushe J."/>
            <person name="Tulsiani S.M."/>
            <person name="Graham G.C."/>
            <person name="Burns M.-A."/>
            <person name="Dohnt M.F."/>
            <person name="Smythe L.D."/>
            <person name="McKay D.B."/>
            <person name="Craig S.B."/>
            <person name="Vinetz J.M."/>
            <person name="Sutton G.G."/>
            <person name="Nierman W.C."/>
            <person name="Fouts D.E."/>
        </authorList>
    </citation>
    <scope>NUCLEOTIDE SEQUENCE [LARGE SCALE GENOMIC DNA]</scope>
    <source>
        <strain evidence="1 2">LT2186</strain>
    </source>
</reference>
<accession>M3H0A9</accession>
<organism evidence="1 2">
    <name type="scientific">Leptospira interrogans serovar Grippotyphosa str. LT2186</name>
    <dbReference type="NCBI Taxonomy" id="1001599"/>
    <lineage>
        <taxon>Bacteria</taxon>
        <taxon>Pseudomonadati</taxon>
        <taxon>Spirochaetota</taxon>
        <taxon>Spirochaetia</taxon>
        <taxon>Leptospirales</taxon>
        <taxon>Leptospiraceae</taxon>
        <taxon>Leptospira</taxon>
    </lineage>
</organism>
<dbReference type="EMBL" id="AFME02000092">
    <property type="protein sequence ID" value="EMG12448.1"/>
    <property type="molecule type" value="Genomic_DNA"/>
</dbReference>
<comment type="caution">
    <text evidence="1">The sequence shown here is derived from an EMBL/GenBank/DDBJ whole genome shotgun (WGS) entry which is preliminary data.</text>
</comment>
<protein>
    <submittedName>
        <fullName evidence="1">Uncharacterized protein</fullName>
    </submittedName>
</protein>
<dbReference type="AlphaFoldDB" id="M3H0A9"/>
<proteinExistence type="predicted"/>
<dbReference type="BioCyc" id="LINT1001599:G11K9-2912-MONOMER"/>
<name>M3H0A9_LEPIR</name>
<evidence type="ECO:0000313" key="2">
    <source>
        <dbReference type="Proteomes" id="UP000011776"/>
    </source>
</evidence>